<sequence precursor="true">MNYRIYRQLAGVVAASTAGVAQAASELPTPYPYPEPAWSPYIAGGLIGLLVLTTLVLAGKKLGASSAYSDGSGMIGRLVAPRHIASIPYFQNNKPMIGWTFMLVIGTIIGSFIAASTGGELTGTYLQDMWVARFGPDSGGLRTLVALAGGALMAYGARMAGGCTSGHGISGTLQLAVGSWIAVICFFLGGIASAMLMYRL</sequence>
<keyword evidence="12" id="KW-1185">Reference proteome</keyword>
<dbReference type="Proteomes" id="UP000320496">
    <property type="component" value="Chromosome"/>
</dbReference>
<evidence type="ECO:0000256" key="10">
    <source>
        <dbReference type="SAM" id="SignalP"/>
    </source>
</evidence>
<keyword evidence="4" id="KW-0997">Cell inner membrane</keyword>
<dbReference type="Pfam" id="PF04143">
    <property type="entry name" value="Sulf_transp"/>
    <property type="match status" value="1"/>
</dbReference>
<keyword evidence="3" id="KW-1003">Cell membrane</keyword>
<dbReference type="EMBL" id="CP036275">
    <property type="protein sequence ID" value="QDU35992.1"/>
    <property type="molecule type" value="Genomic_DNA"/>
</dbReference>
<keyword evidence="6 9" id="KW-1133">Transmembrane helix</keyword>
<dbReference type="PANTHER" id="PTHR30574:SF1">
    <property type="entry name" value="SULPHUR TRANSPORT DOMAIN-CONTAINING PROTEIN"/>
    <property type="match status" value="1"/>
</dbReference>
<organism evidence="11 12">
    <name type="scientific">Maioricimonas rarisocia</name>
    <dbReference type="NCBI Taxonomy" id="2528026"/>
    <lineage>
        <taxon>Bacteria</taxon>
        <taxon>Pseudomonadati</taxon>
        <taxon>Planctomycetota</taxon>
        <taxon>Planctomycetia</taxon>
        <taxon>Planctomycetales</taxon>
        <taxon>Planctomycetaceae</taxon>
        <taxon>Maioricimonas</taxon>
    </lineage>
</organism>
<feature type="transmembrane region" description="Helical" evidence="9">
    <location>
        <begin position="96"/>
        <end position="119"/>
    </location>
</feature>
<feature type="transmembrane region" description="Helical" evidence="9">
    <location>
        <begin position="139"/>
        <end position="157"/>
    </location>
</feature>
<evidence type="ECO:0000256" key="2">
    <source>
        <dbReference type="ARBA" id="ARBA00022448"/>
    </source>
</evidence>
<evidence type="ECO:0000256" key="1">
    <source>
        <dbReference type="ARBA" id="ARBA00004429"/>
    </source>
</evidence>
<evidence type="ECO:0000313" key="11">
    <source>
        <dbReference type="EMBL" id="QDU35992.1"/>
    </source>
</evidence>
<keyword evidence="10" id="KW-0732">Signal</keyword>
<evidence type="ECO:0000313" key="12">
    <source>
        <dbReference type="Proteomes" id="UP000320496"/>
    </source>
</evidence>
<evidence type="ECO:0000256" key="6">
    <source>
        <dbReference type="ARBA" id="ARBA00022989"/>
    </source>
</evidence>
<accession>A0A517Z0I2</accession>
<feature type="signal peptide" evidence="10">
    <location>
        <begin position="1"/>
        <end position="23"/>
    </location>
</feature>
<evidence type="ECO:0000256" key="3">
    <source>
        <dbReference type="ARBA" id="ARBA00022475"/>
    </source>
</evidence>
<evidence type="ECO:0000256" key="9">
    <source>
        <dbReference type="SAM" id="Phobius"/>
    </source>
</evidence>
<gene>
    <name evidence="11" type="ORF">Mal4_02750</name>
</gene>
<dbReference type="KEGG" id="mri:Mal4_02750"/>
<protein>
    <submittedName>
        <fullName evidence="11">Uncharacterized protein</fullName>
    </submittedName>
</protein>
<keyword evidence="5 9" id="KW-0812">Transmembrane</keyword>
<dbReference type="GO" id="GO:0005886">
    <property type="term" value="C:plasma membrane"/>
    <property type="evidence" value="ECO:0007669"/>
    <property type="project" value="UniProtKB-SubCell"/>
</dbReference>
<dbReference type="AlphaFoldDB" id="A0A517Z0I2"/>
<feature type="chain" id="PRO_5021936408" evidence="10">
    <location>
        <begin position="24"/>
        <end position="200"/>
    </location>
</feature>
<reference evidence="11 12" key="1">
    <citation type="submission" date="2019-02" db="EMBL/GenBank/DDBJ databases">
        <title>Deep-cultivation of Planctomycetes and their phenomic and genomic characterization uncovers novel biology.</title>
        <authorList>
            <person name="Wiegand S."/>
            <person name="Jogler M."/>
            <person name="Boedeker C."/>
            <person name="Pinto D."/>
            <person name="Vollmers J."/>
            <person name="Rivas-Marin E."/>
            <person name="Kohn T."/>
            <person name="Peeters S.H."/>
            <person name="Heuer A."/>
            <person name="Rast P."/>
            <person name="Oberbeckmann S."/>
            <person name="Bunk B."/>
            <person name="Jeske O."/>
            <person name="Meyerdierks A."/>
            <person name="Storesund J.E."/>
            <person name="Kallscheuer N."/>
            <person name="Luecker S."/>
            <person name="Lage O.M."/>
            <person name="Pohl T."/>
            <person name="Merkel B.J."/>
            <person name="Hornburger P."/>
            <person name="Mueller R.-W."/>
            <person name="Bruemmer F."/>
            <person name="Labrenz M."/>
            <person name="Spormann A.M."/>
            <person name="Op den Camp H."/>
            <person name="Overmann J."/>
            <person name="Amann R."/>
            <person name="Jetten M.S.M."/>
            <person name="Mascher T."/>
            <person name="Medema M.H."/>
            <person name="Devos D.P."/>
            <person name="Kaster A.-K."/>
            <person name="Ovreas L."/>
            <person name="Rohde M."/>
            <person name="Galperin M.Y."/>
            <person name="Jogler C."/>
        </authorList>
    </citation>
    <scope>NUCLEOTIDE SEQUENCE [LARGE SCALE GENOMIC DNA]</scope>
    <source>
        <strain evidence="11 12">Mal4</strain>
    </source>
</reference>
<evidence type="ECO:0000256" key="7">
    <source>
        <dbReference type="ARBA" id="ARBA00023136"/>
    </source>
</evidence>
<dbReference type="RefSeq" id="WP_145366704.1">
    <property type="nucleotide sequence ID" value="NZ_CP036275.1"/>
</dbReference>
<evidence type="ECO:0000256" key="8">
    <source>
        <dbReference type="ARBA" id="ARBA00035655"/>
    </source>
</evidence>
<dbReference type="InterPro" id="IPR007272">
    <property type="entry name" value="Sulf_transp_TsuA/YedE"/>
</dbReference>
<dbReference type="OrthoDB" id="9814020at2"/>
<comment type="subcellular location">
    <subcellularLocation>
        <location evidence="1">Cell inner membrane</location>
        <topology evidence="1">Multi-pass membrane protein</topology>
    </subcellularLocation>
</comment>
<evidence type="ECO:0000256" key="4">
    <source>
        <dbReference type="ARBA" id="ARBA00022519"/>
    </source>
</evidence>
<evidence type="ECO:0000256" key="5">
    <source>
        <dbReference type="ARBA" id="ARBA00022692"/>
    </source>
</evidence>
<comment type="similarity">
    <text evidence="8">Belongs to the TsuA/YedE (TC 9.B.102) family.</text>
</comment>
<feature type="transmembrane region" description="Helical" evidence="9">
    <location>
        <begin position="39"/>
        <end position="58"/>
    </location>
</feature>
<keyword evidence="7 9" id="KW-0472">Membrane</keyword>
<proteinExistence type="inferred from homology"/>
<keyword evidence="2" id="KW-0813">Transport</keyword>
<name>A0A517Z0I2_9PLAN</name>
<feature type="transmembrane region" description="Helical" evidence="9">
    <location>
        <begin position="177"/>
        <end position="198"/>
    </location>
</feature>
<dbReference type="PANTHER" id="PTHR30574">
    <property type="entry name" value="INNER MEMBRANE PROTEIN YEDE"/>
    <property type="match status" value="1"/>
</dbReference>